<accession>A0A4P8IVV5</accession>
<protein>
    <submittedName>
        <fullName evidence="3">MarR family transcriptional regulator</fullName>
    </submittedName>
</protein>
<dbReference type="InterPro" id="IPR036388">
    <property type="entry name" value="WH-like_DNA-bd_sf"/>
</dbReference>
<feature type="region of interest" description="Disordered" evidence="1">
    <location>
        <begin position="1"/>
        <end position="21"/>
    </location>
</feature>
<dbReference type="RefSeq" id="WP_137336082.1">
    <property type="nucleotide sequence ID" value="NZ_CP040078.1"/>
</dbReference>
<keyword evidence="4" id="KW-1185">Reference proteome</keyword>
<dbReference type="GO" id="GO:0003700">
    <property type="term" value="F:DNA-binding transcription factor activity"/>
    <property type="evidence" value="ECO:0007669"/>
    <property type="project" value="InterPro"/>
</dbReference>
<dbReference type="InterPro" id="IPR036390">
    <property type="entry name" value="WH_DNA-bd_sf"/>
</dbReference>
<dbReference type="SMART" id="SM00347">
    <property type="entry name" value="HTH_MARR"/>
    <property type="match status" value="1"/>
</dbReference>
<sequence>MTKTPRKQAVAPDAPVIPSVGEGKRGEQGYVGYLMRQAGAALRLRMERALADYGVTPPQFNVLTMLVAYPGISNADVARLSMLTPQTVSVIVANLERSGAIERRPHAIHGRIQHIDVTPAGKALLKSCRVRTREIEQQLLNGLSEDEERVIRRWLVRVAMEGGGADAIAE</sequence>
<reference evidence="3 4" key="1">
    <citation type="submission" date="2019-05" db="EMBL/GenBank/DDBJ databases">
        <title>Burkholderia sp. DHOD12, isolated from subtropical forest soil.</title>
        <authorList>
            <person name="Gao Z.-H."/>
            <person name="Qiu L.-H."/>
        </authorList>
    </citation>
    <scope>NUCLEOTIDE SEQUENCE [LARGE SCALE GENOMIC DNA]</scope>
    <source>
        <strain evidence="3 4">DHOD12</strain>
    </source>
</reference>
<organism evidence="3 4">
    <name type="scientific">Trinickia violacea</name>
    <dbReference type="NCBI Taxonomy" id="2571746"/>
    <lineage>
        <taxon>Bacteria</taxon>
        <taxon>Pseudomonadati</taxon>
        <taxon>Pseudomonadota</taxon>
        <taxon>Betaproteobacteria</taxon>
        <taxon>Burkholderiales</taxon>
        <taxon>Burkholderiaceae</taxon>
        <taxon>Trinickia</taxon>
    </lineage>
</organism>
<dbReference type="Proteomes" id="UP000298656">
    <property type="component" value="Chromosome 2"/>
</dbReference>
<evidence type="ECO:0000259" key="2">
    <source>
        <dbReference type="PROSITE" id="PS50995"/>
    </source>
</evidence>
<gene>
    <name evidence="3" type="ORF">FAZ95_30080</name>
</gene>
<evidence type="ECO:0000256" key="1">
    <source>
        <dbReference type="SAM" id="MobiDB-lite"/>
    </source>
</evidence>
<dbReference type="Pfam" id="PF12802">
    <property type="entry name" value="MarR_2"/>
    <property type="match status" value="1"/>
</dbReference>
<feature type="domain" description="HTH marR-type" evidence="2">
    <location>
        <begin position="28"/>
        <end position="160"/>
    </location>
</feature>
<name>A0A4P8IVV5_9BURK</name>
<dbReference type="GO" id="GO:0006950">
    <property type="term" value="P:response to stress"/>
    <property type="evidence" value="ECO:0007669"/>
    <property type="project" value="TreeGrafter"/>
</dbReference>
<dbReference type="PANTHER" id="PTHR33164:SF43">
    <property type="entry name" value="HTH-TYPE TRANSCRIPTIONAL REPRESSOR YETL"/>
    <property type="match status" value="1"/>
</dbReference>
<dbReference type="PROSITE" id="PS50995">
    <property type="entry name" value="HTH_MARR_2"/>
    <property type="match status" value="1"/>
</dbReference>
<dbReference type="Gene3D" id="1.10.10.10">
    <property type="entry name" value="Winged helix-like DNA-binding domain superfamily/Winged helix DNA-binding domain"/>
    <property type="match status" value="1"/>
</dbReference>
<dbReference type="InterPro" id="IPR000835">
    <property type="entry name" value="HTH_MarR-typ"/>
</dbReference>
<dbReference type="InterPro" id="IPR039422">
    <property type="entry name" value="MarR/SlyA-like"/>
</dbReference>
<dbReference type="EMBL" id="CP040078">
    <property type="protein sequence ID" value="QCP53312.1"/>
    <property type="molecule type" value="Genomic_DNA"/>
</dbReference>
<evidence type="ECO:0000313" key="3">
    <source>
        <dbReference type="EMBL" id="QCP53312.1"/>
    </source>
</evidence>
<dbReference type="PANTHER" id="PTHR33164">
    <property type="entry name" value="TRANSCRIPTIONAL REGULATOR, MARR FAMILY"/>
    <property type="match status" value="1"/>
</dbReference>
<dbReference type="OrthoDB" id="117723at2"/>
<evidence type="ECO:0000313" key="4">
    <source>
        <dbReference type="Proteomes" id="UP000298656"/>
    </source>
</evidence>
<dbReference type="AlphaFoldDB" id="A0A4P8IVV5"/>
<dbReference type="SUPFAM" id="SSF46785">
    <property type="entry name" value="Winged helix' DNA-binding domain"/>
    <property type="match status" value="1"/>
</dbReference>
<proteinExistence type="predicted"/>
<dbReference type="KEGG" id="tvl:FAZ95_30080"/>